<accession>A0A6G9YQ44</accession>
<sequence>MDGIVESQEAAEMTGSARELLDEIQTELAPQDEDNRLVPLIVAGKAPRAVFAAIATEEHRITGSDWRSFHALAARADEPNARAFFGALAPGEQQALGMIDELLAAAGPDPGRQRPRAGCQAYPAFMAWLALNAESAAAAAGIFANFKAFGRYCKDVAAGMREHYGFDDKACGFFDFFAADVPEIEQQALAAIQAGLDSGRLIRADAHLYARLFQSYELMFWNTLADEFGG</sequence>
<evidence type="ECO:0000313" key="1">
    <source>
        <dbReference type="EMBL" id="QIS15334.1"/>
    </source>
</evidence>
<dbReference type="Gene3D" id="1.20.910.10">
    <property type="entry name" value="Heme oxygenase-like"/>
    <property type="match status" value="1"/>
</dbReference>
<reference evidence="1 2" key="1">
    <citation type="journal article" date="2019" name="ACS Chem. Biol.">
        <title>Identification and Mobilization of a Cryptic Antibiotic Biosynthesis Gene Locus from a Human-Pathogenic Nocardia Isolate.</title>
        <authorList>
            <person name="Herisse M."/>
            <person name="Ishida K."/>
            <person name="Porter J.L."/>
            <person name="Howden B."/>
            <person name="Hertweck C."/>
            <person name="Stinear T.P."/>
            <person name="Pidot S.J."/>
        </authorList>
    </citation>
    <scope>NUCLEOTIDE SEQUENCE [LARGE SCALE GENOMIC DNA]</scope>
    <source>
        <strain evidence="1 2">AUSMDU00012717</strain>
    </source>
</reference>
<name>A0A6G9YQ44_9NOCA</name>
<evidence type="ECO:0000313" key="2">
    <source>
        <dbReference type="Proteomes" id="UP000503540"/>
    </source>
</evidence>
<keyword evidence="2" id="KW-1185">Reference proteome</keyword>
<protein>
    <submittedName>
        <fullName evidence="1">Transcriptional regulator</fullName>
    </submittedName>
</protein>
<proteinExistence type="predicted"/>
<organism evidence="1 2">
    <name type="scientific">Nocardia arthritidis</name>
    <dbReference type="NCBI Taxonomy" id="228602"/>
    <lineage>
        <taxon>Bacteria</taxon>
        <taxon>Bacillati</taxon>
        <taxon>Actinomycetota</taxon>
        <taxon>Actinomycetes</taxon>
        <taxon>Mycobacteriales</taxon>
        <taxon>Nocardiaceae</taxon>
        <taxon>Nocardia</taxon>
    </lineage>
</organism>
<gene>
    <name evidence="1" type="ORF">F5544_37535</name>
</gene>
<dbReference type="InterPro" id="IPR016084">
    <property type="entry name" value="Haem_Oase-like_multi-hlx"/>
</dbReference>
<dbReference type="KEGG" id="nah:F5544_37535"/>
<dbReference type="Proteomes" id="UP000503540">
    <property type="component" value="Chromosome"/>
</dbReference>
<dbReference type="SUPFAM" id="SSF48613">
    <property type="entry name" value="Heme oxygenase-like"/>
    <property type="match status" value="1"/>
</dbReference>
<dbReference type="AlphaFoldDB" id="A0A6G9YQ44"/>
<dbReference type="RefSeq" id="WP_203217438.1">
    <property type="nucleotide sequence ID" value="NZ_CP046172.1"/>
</dbReference>
<dbReference type="EMBL" id="CP046172">
    <property type="protein sequence ID" value="QIS15334.1"/>
    <property type="molecule type" value="Genomic_DNA"/>
</dbReference>